<dbReference type="AlphaFoldDB" id="A0A0L6VV69"/>
<accession>A0A0L6VV69</accession>
<dbReference type="EMBL" id="LAVV01000721">
    <property type="protein sequence ID" value="KNZ64120.1"/>
    <property type="molecule type" value="Genomic_DNA"/>
</dbReference>
<organism evidence="2 3">
    <name type="scientific">Puccinia sorghi</name>
    <dbReference type="NCBI Taxonomy" id="27349"/>
    <lineage>
        <taxon>Eukaryota</taxon>
        <taxon>Fungi</taxon>
        <taxon>Dikarya</taxon>
        <taxon>Basidiomycota</taxon>
        <taxon>Pucciniomycotina</taxon>
        <taxon>Pucciniomycetes</taxon>
        <taxon>Pucciniales</taxon>
        <taxon>Pucciniaceae</taxon>
        <taxon>Puccinia</taxon>
    </lineage>
</organism>
<sequence>MELRKQHRSRTSNHQRQNIHSLFPGCSVQRAVIRECLLLRVKKEAHQSSSFPHHLLRRFFFPHRVTMSSAAATAETRTLVFSTFSPFFPPLINIVIFTPHLLPIAISLLIYPSPNLSLSSSTYFEVTFTYIFKPFPLRFDQPNPPLSTLALIHSHQSRTKTISRNHNIRPANLSFLFIFKTYHVTSLSHSVLLIICASLILIFIFPSFGRISFSISLFLIFCLHLIYSKFMTISQVSSPSKFKSSQSSLWPIPNSLMKSSNNDNWLCSEVFAQCDPHASIQLVKPIIPNMPSCSQYSTQPVSFSHLNQFHPQALVSGHHALKFLPLLPFLPLMLSLPYMPLLPWLPTIPRCMCPNEVILKTWFFLQHPSSSKEMSSSLANIISNLISLGLDKFSRGPYKKPKRRKSSTFLIKKMLFFSFIVPSFFSLPLFGLIHHIRTFPYKLMSNQWCAILFIFFNCLKGMNTSFYLWCLLFFLSNLSSLIKIKEILSELKFISQLFLSNYSLFISFIKKIKKTGSLPSLSVPPCASLVTLKCLCLLIICLIRKPEFINPNTQQVSICGLFSLLNTKYQINLSRMQSVG</sequence>
<evidence type="ECO:0000313" key="3">
    <source>
        <dbReference type="Proteomes" id="UP000037035"/>
    </source>
</evidence>
<protein>
    <submittedName>
        <fullName evidence="2">Uncharacterized protein</fullName>
    </submittedName>
</protein>
<proteinExistence type="predicted"/>
<feature type="transmembrane region" description="Helical" evidence="1">
    <location>
        <begin position="184"/>
        <end position="205"/>
    </location>
</feature>
<dbReference type="Proteomes" id="UP000037035">
    <property type="component" value="Unassembled WGS sequence"/>
</dbReference>
<name>A0A0L6VV69_9BASI</name>
<feature type="transmembrane region" description="Helical" evidence="1">
    <location>
        <begin position="320"/>
        <end position="339"/>
    </location>
</feature>
<keyword evidence="1" id="KW-0812">Transmembrane</keyword>
<keyword evidence="3" id="KW-1185">Reference proteome</keyword>
<feature type="transmembrane region" description="Helical" evidence="1">
    <location>
        <begin position="211"/>
        <end position="227"/>
    </location>
</feature>
<feature type="transmembrane region" description="Helical" evidence="1">
    <location>
        <begin position="91"/>
        <end position="111"/>
    </location>
</feature>
<dbReference type="VEuPathDB" id="FungiDB:VP01_1064g2"/>
<keyword evidence="1" id="KW-0472">Membrane</keyword>
<evidence type="ECO:0000256" key="1">
    <source>
        <dbReference type="SAM" id="Phobius"/>
    </source>
</evidence>
<feature type="transmembrane region" description="Helical" evidence="1">
    <location>
        <begin position="414"/>
        <end position="436"/>
    </location>
</feature>
<comment type="caution">
    <text evidence="2">The sequence shown here is derived from an EMBL/GenBank/DDBJ whole genome shotgun (WGS) entry which is preliminary data.</text>
</comment>
<gene>
    <name evidence="2" type="ORF">VP01_1064g2</name>
</gene>
<evidence type="ECO:0000313" key="2">
    <source>
        <dbReference type="EMBL" id="KNZ64120.1"/>
    </source>
</evidence>
<reference evidence="2 3" key="1">
    <citation type="submission" date="2015-08" db="EMBL/GenBank/DDBJ databases">
        <title>Next Generation Sequencing and Analysis of the Genome of Puccinia sorghi L Schw, the Causal Agent of Maize Common Rust.</title>
        <authorList>
            <person name="Rochi L."/>
            <person name="Burguener G."/>
            <person name="Darino M."/>
            <person name="Turjanski A."/>
            <person name="Kreff E."/>
            <person name="Dieguez M.J."/>
            <person name="Sacco F."/>
        </authorList>
    </citation>
    <scope>NUCLEOTIDE SEQUENCE [LARGE SCALE GENOMIC DNA]</scope>
    <source>
        <strain evidence="2 3">RO10H11247</strain>
    </source>
</reference>
<keyword evidence="1" id="KW-1133">Transmembrane helix</keyword>